<evidence type="ECO:0000256" key="5">
    <source>
        <dbReference type="SAM" id="Phobius"/>
    </source>
</evidence>
<evidence type="ECO:0000256" key="4">
    <source>
        <dbReference type="ARBA" id="ARBA00023136"/>
    </source>
</evidence>
<keyword evidence="8" id="KW-1185">Reference proteome</keyword>
<feature type="domain" description="Ion transport" evidence="6">
    <location>
        <begin position="487"/>
        <end position="702"/>
    </location>
</feature>
<keyword evidence="3 5" id="KW-1133">Transmembrane helix</keyword>
<dbReference type="InterPro" id="IPR027359">
    <property type="entry name" value="Volt_channel_dom_sf"/>
</dbReference>
<evidence type="ECO:0000259" key="6">
    <source>
        <dbReference type="Pfam" id="PF00520"/>
    </source>
</evidence>
<accession>A0ABP1PZU8</accession>
<dbReference type="InterPro" id="IPR005821">
    <property type="entry name" value="Ion_trans_dom"/>
</dbReference>
<dbReference type="Proteomes" id="UP001642540">
    <property type="component" value="Unassembled WGS sequence"/>
</dbReference>
<organism evidence="7 8">
    <name type="scientific">Orchesella dallaii</name>
    <dbReference type="NCBI Taxonomy" id="48710"/>
    <lineage>
        <taxon>Eukaryota</taxon>
        <taxon>Metazoa</taxon>
        <taxon>Ecdysozoa</taxon>
        <taxon>Arthropoda</taxon>
        <taxon>Hexapoda</taxon>
        <taxon>Collembola</taxon>
        <taxon>Entomobryomorpha</taxon>
        <taxon>Entomobryoidea</taxon>
        <taxon>Orchesellidae</taxon>
        <taxon>Orchesellinae</taxon>
        <taxon>Orchesella</taxon>
    </lineage>
</organism>
<comment type="subcellular location">
    <subcellularLocation>
        <location evidence="1">Membrane</location>
        <topology evidence="1">Multi-pass membrane protein</topology>
    </subcellularLocation>
</comment>
<name>A0ABP1PZU8_9HEXA</name>
<gene>
    <name evidence="7" type="ORF">ODALV1_LOCUS5676</name>
</gene>
<protein>
    <recommendedName>
        <fullName evidence="6">Ion transport domain-containing protein</fullName>
    </recommendedName>
</protein>
<sequence length="704" mass="80212">MENLYIGDLKQKEMQGGEDTDAMEHVILTLLFPNATMFGGERESLFYTSTFLPFVSVVKTVSMFIESTGCTGKLSEVHFLTCAPVAEGIWLSLSGLVAAFQGSVWLTLGIAAVVSGLALHTCHELSQYIKMERNVMPKFYGVFVCDVLLCQGAPLPIKRVETFGELFSQNFSIHSSVTSSYQQRMLGFVAKGIGSMGQSKLGGKNGNVGGEWPETVFTKLFIRAHFNLGYRRARAKAWKIEKYQRKVYKTMEDMASTRDMNYFFEVLAKCGQDAFVASRDTLDRTKLRLKKRLEYQPKLIEQLTMSKDSYGELIEKWKFANIPWSASHFLIRTHSLLESGLIPLWKGWIHWVGTVEDHFKMWGSKISPRPLTAESLKIIEQKQLAKKQRGNEEPVGRTKKPNFGANHQDVFLRTGTQLPKHMRLFFTPDMMNIPLEDLDPFYAETKTFVVITRNKVLHRFSANLTLNLFSPFNSIRRTCIALLHNTIYRWLMIFLAILDCTLLVQSRDEINGSIFDLFGAIYAFDFVVSVIARGLILDQFTVLRDGWGRIDLGLLLPYFLSASGGYHLFSGLRALKIASLLPSLKSTVEAAWRTVKDMRDIFVWTFFTTWIFALVGRQLFMGVSSQKCVRDFPEDGTEGISRDIKWRAWVSNSTNWRECPENYTCLQGHENDDLLYGSIGRALMSTTRLMQQDSWEHIYPAVSP</sequence>
<evidence type="ECO:0000256" key="2">
    <source>
        <dbReference type="ARBA" id="ARBA00022692"/>
    </source>
</evidence>
<proteinExistence type="predicted"/>
<evidence type="ECO:0000256" key="1">
    <source>
        <dbReference type="ARBA" id="ARBA00004141"/>
    </source>
</evidence>
<feature type="transmembrane region" description="Helical" evidence="5">
    <location>
        <begin position="517"/>
        <end position="536"/>
    </location>
</feature>
<dbReference type="PANTHER" id="PTHR10037">
    <property type="entry name" value="VOLTAGE-GATED CATION CHANNEL CALCIUM AND SODIUM"/>
    <property type="match status" value="1"/>
</dbReference>
<evidence type="ECO:0000313" key="8">
    <source>
        <dbReference type="Proteomes" id="UP001642540"/>
    </source>
</evidence>
<evidence type="ECO:0000256" key="3">
    <source>
        <dbReference type="ARBA" id="ARBA00022989"/>
    </source>
</evidence>
<feature type="transmembrane region" description="Helical" evidence="5">
    <location>
        <begin position="556"/>
        <end position="575"/>
    </location>
</feature>
<dbReference type="EMBL" id="CAXLJM020000017">
    <property type="protein sequence ID" value="CAL8084040.1"/>
    <property type="molecule type" value="Genomic_DNA"/>
</dbReference>
<reference evidence="7 8" key="1">
    <citation type="submission" date="2024-08" db="EMBL/GenBank/DDBJ databases">
        <authorList>
            <person name="Cucini C."/>
            <person name="Frati F."/>
        </authorList>
    </citation>
    <scope>NUCLEOTIDE SEQUENCE [LARGE SCALE GENOMIC DNA]</scope>
</reference>
<keyword evidence="4 5" id="KW-0472">Membrane</keyword>
<dbReference type="Gene3D" id="1.10.287.70">
    <property type="match status" value="1"/>
</dbReference>
<comment type="caution">
    <text evidence="7">The sequence shown here is derived from an EMBL/GenBank/DDBJ whole genome shotgun (WGS) entry which is preliminary data.</text>
</comment>
<feature type="transmembrane region" description="Helical" evidence="5">
    <location>
        <begin position="487"/>
        <end position="505"/>
    </location>
</feature>
<dbReference type="Pfam" id="PF00520">
    <property type="entry name" value="Ion_trans"/>
    <property type="match status" value="1"/>
</dbReference>
<dbReference type="InterPro" id="IPR043203">
    <property type="entry name" value="VGCC_Ca_Na"/>
</dbReference>
<evidence type="ECO:0000313" key="7">
    <source>
        <dbReference type="EMBL" id="CAL8084040.1"/>
    </source>
</evidence>
<dbReference type="PANTHER" id="PTHR10037:SF288">
    <property type="entry name" value="SODIUM CHANNEL PROTEIN PARA"/>
    <property type="match status" value="1"/>
</dbReference>
<keyword evidence="2 5" id="KW-0812">Transmembrane</keyword>
<feature type="transmembrane region" description="Helical" evidence="5">
    <location>
        <begin position="601"/>
        <end position="620"/>
    </location>
</feature>
<dbReference type="Gene3D" id="1.20.120.350">
    <property type="entry name" value="Voltage-gated potassium channels. Chain C"/>
    <property type="match status" value="1"/>
</dbReference>